<accession>A0ABP7KYM8</accession>
<evidence type="ECO:0000313" key="3">
    <source>
        <dbReference type="Proteomes" id="UP001501803"/>
    </source>
</evidence>
<proteinExistence type="predicted"/>
<comment type="caution">
    <text evidence="2">The sequence shown here is derived from an EMBL/GenBank/DDBJ whole genome shotgun (WGS) entry which is preliminary data.</text>
</comment>
<name>A0ABP7KYM8_9MICO</name>
<feature type="transmembrane region" description="Helical" evidence="1">
    <location>
        <begin position="12"/>
        <end position="31"/>
    </location>
</feature>
<dbReference type="EMBL" id="BAABCN010000012">
    <property type="protein sequence ID" value="GAA3889078.1"/>
    <property type="molecule type" value="Genomic_DNA"/>
</dbReference>
<dbReference type="RefSeq" id="WP_345068796.1">
    <property type="nucleotide sequence ID" value="NZ_BAABCN010000012.1"/>
</dbReference>
<keyword evidence="1" id="KW-0812">Transmembrane</keyword>
<keyword evidence="3" id="KW-1185">Reference proteome</keyword>
<protein>
    <submittedName>
        <fullName evidence="2">Uncharacterized protein</fullName>
    </submittedName>
</protein>
<keyword evidence="1" id="KW-1133">Transmembrane helix</keyword>
<dbReference type="Proteomes" id="UP001501803">
    <property type="component" value="Unassembled WGS sequence"/>
</dbReference>
<evidence type="ECO:0000256" key="1">
    <source>
        <dbReference type="SAM" id="Phobius"/>
    </source>
</evidence>
<sequence length="71" mass="7985">MIVIASFSRRILGTRIGIIRLLIAGILGLAAEVGFESQFVWDVQEYTPAEMNASNRLVHFGVHWRMPADRS</sequence>
<gene>
    <name evidence="2" type="ORF">GCM10022381_33600</name>
</gene>
<keyword evidence="1" id="KW-0472">Membrane</keyword>
<reference evidence="3" key="1">
    <citation type="journal article" date="2019" name="Int. J. Syst. Evol. Microbiol.">
        <title>The Global Catalogue of Microorganisms (GCM) 10K type strain sequencing project: providing services to taxonomists for standard genome sequencing and annotation.</title>
        <authorList>
            <consortium name="The Broad Institute Genomics Platform"/>
            <consortium name="The Broad Institute Genome Sequencing Center for Infectious Disease"/>
            <person name="Wu L."/>
            <person name="Ma J."/>
        </authorList>
    </citation>
    <scope>NUCLEOTIDE SEQUENCE [LARGE SCALE GENOMIC DNA]</scope>
    <source>
        <strain evidence="3">JCM 17021</strain>
    </source>
</reference>
<organism evidence="2 3">
    <name type="scientific">Leifsonia kafniensis</name>
    <dbReference type="NCBI Taxonomy" id="475957"/>
    <lineage>
        <taxon>Bacteria</taxon>
        <taxon>Bacillati</taxon>
        <taxon>Actinomycetota</taxon>
        <taxon>Actinomycetes</taxon>
        <taxon>Micrococcales</taxon>
        <taxon>Microbacteriaceae</taxon>
        <taxon>Leifsonia</taxon>
    </lineage>
</organism>
<evidence type="ECO:0000313" key="2">
    <source>
        <dbReference type="EMBL" id="GAA3889078.1"/>
    </source>
</evidence>